<dbReference type="EC" id="1.3.1.-" evidence="9"/>
<evidence type="ECO:0000313" key="14">
    <source>
        <dbReference type="Proteomes" id="UP000000248"/>
    </source>
</evidence>
<evidence type="ECO:0000256" key="5">
    <source>
        <dbReference type="ARBA" id="ARBA00022694"/>
    </source>
</evidence>
<dbReference type="Proteomes" id="UP000000248">
    <property type="component" value="Chromosome"/>
</dbReference>
<evidence type="ECO:0000256" key="11">
    <source>
        <dbReference type="PIRSR" id="PIRSR006621-2"/>
    </source>
</evidence>
<sequence>MPDNSAWRFCVAPMMDWTTPACRQIHRILLPKARLYSEMITTGAILFGDAQRYLTHQNDEPCALQLGGSNPDELARATAIAQSYHYAEMNLNVGCPSDRVQNNQIGACLMKSPRLVAQCLTAMQKESDVPVSIKHRLGIDEQDEHLVFDFVDQISQESPCRIFIVHARKAWLSGLSPKENRTAPPLHYEIVYKIKEQFPELTIIINGGIDFIAACQNHLHYVDGVMLGRAAYQQPQLLLAARALFGDAVMSETEIVPQITQLLMNALDRGERLHDYTRHLLGLFHGKNGAKRFRQILSECAPRAGSDINVWQQALAAMAPQSAIIQPPNADEDNL</sequence>
<dbReference type="GO" id="GO:0017150">
    <property type="term" value="F:tRNA dihydrouridine synthase activity"/>
    <property type="evidence" value="ECO:0007669"/>
    <property type="project" value="InterPro"/>
</dbReference>
<feature type="binding site" evidence="11">
    <location>
        <begin position="13"/>
        <end position="15"/>
    </location>
    <ligand>
        <name>FMN</name>
        <dbReference type="ChEBI" id="CHEBI:58210"/>
    </ligand>
</feature>
<dbReference type="InterPro" id="IPR001269">
    <property type="entry name" value="DUS_fam"/>
</dbReference>
<feature type="binding site" evidence="11">
    <location>
        <position position="65"/>
    </location>
    <ligand>
        <name>FMN</name>
        <dbReference type="ChEBI" id="CHEBI:58210"/>
    </ligand>
</feature>
<dbReference type="PANTHER" id="PTHR42907">
    <property type="entry name" value="FMN-LINKED OXIDOREDUCTASES SUPERFAMILY PROTEIN"/>
    <property type="match status" value="1"/>
</dbReference>
<keyword evidence="14" id="KW-1185">Reference proteome</keyword>
<dbReference type="CDD" id="cd02801">
    <property type="entry name" value="DUS_like_FMN"/>
    <property type="match status" value="1"/>
</dbReference>
<dbReference type="PROSITE" id="PS01136">
    <property type="entry name" value="UPF0034"/>
    <property type="match status" value="1"/>
</dbReference>
<feature type="binding site" evidence="11">
    <location>
        <begin position="206"/>
        <end position="208"/>
    </location>
    <ligand>
        <name>FMN</name>
        <dbReference type="ChEBI" id="CHEBI:58210"/>
    </ligand>
</feature>
<evidence type="ECO:0000259" key="12">
    <source>
        <dbReference type="Pfam" id="PF01207"/>
    </source>
</evidence>
<feature type="active site" description="Proton donor" evidence="10">
    <location>
        <position position="95"/>
    </location>
</feature>
<feature type="binding site" evidence="11">
    <location>
        <begin position="228"/>
        <end position="229"/>
    </location>
    <ligand>
        <name>FMN</name>
        <dbReference type="ChEBI" id="CHEBI:58210"/>
    </ligand>
</feature>
<dbReference type="Pfam" id="PF01207">
    <property type="entry name" value="Dus"/>
    <property type="match status" value="1"/>
</dbReference>
<evidence type="ECO:0000256" key="6">
    <source>
        <dbReference type="ARBA" id="ARBA00022857"/>
    </source>
</evidence>
<keyword evidence="3 9" id="KW-0285">Flavoprotein</keyword>
<keyword evidence="2" id="KW-0820">tRNA-binding</keyword>
<dbReference type="KEGG" id="dno:DNO_1052"/>
<comment type="function">
    <text evidence="9">Catalyzes the synthesis of 5,6-dihydrouridine (D), a modified base found in the D-loop of most tRNAs, via the reduction of the C5-C6 double bond in target uridines.</text>
</comment>
<dbReference type="eggNOG" id="COG0042">
    <property type="taxonomic scope" value="Bacteria"/>
</dbReference>
<dbReference type="STRING" id="246195.DNO_1052"/>
<keyword evidence="6" id="KW-0521">NADP</keyword>
<evidence type="ECO:0000256" key="10">
    <source>
        <dbReference type="PIRSR" id="PIRSR006621-1"/>
    </source>
</evidence>
<dbReference type="InterPro" id="IPR018517">
    <property type="entry name" value="tRNA_hU_synthase_CS"/>
</dbReference>
<name>A5EXU5_DICNV</name>
<dbReference type="PIRSF" id="PIRSF006621">
    <property type="entry name" value="Dus"/>
    <property type="match status" value="1"/>
</dbReference>
<dbReference type="InterPro" id="IPR013785">
    <property type="entry name" value="Aldolase_TIM"/>
</dbReference>
<dbReference type="RefSeq" id="WP_012031359.1">
    <property type="nucleotide sequence ID" value="NC_009446.1"/>
</dbReference>
<evidence type="ECO:0000256" key="8">
    <source>
        <dbReference type="ARBA" id="ARBA00023002"/>
    </source>
</evidence>
<keyword evidence="11" id="KW-0547">Nucleotide-binding</keyword>
<evidence type="ECO:0000256" key="7">
    <source>
        <dbReference type="ARBA" id="ARBA00022884"/>
    </source>
</evidence>
<protein>
    <recommendedName>
        <fullName evidence="9">tRNA-dihydrouridine synthase</fullName>
        <ecNumber evidence="9">1.3.1.-</ecNumber>
    </recommendedName>
</protein>
<evidence type="ECO:0000256" key="1">
    <source>
        <dbReference type="ARBA" id="ARBA00001917"/>
    </source>
</evidence>
<reference evidence="13 14" key="1">
    <citation type="journal article" date="2007" name="Nat. Biotechnol.">
        <title>Genome sequence and identification of candidate vaccine antigens from the animal pathogen Dichelobacter nodosus.</title>
        <authorList>
            <person name="Myers G.S."/>
            <person name="Parker D."/>
            <person name="Al-Hasani K."/>
            <person name="Kennan R.M."/>
            <person name="Seemann T."/>
            <person name="Ren Q."/>
            <person name="Badger J.H."/>
            <person name="Selengut J.D."/>
            <person name="Deboy R.T."/>
            <person name="Tettelin H."/>
            <person name="Boyce J.D."/>
            <person name="McCarl V.P."/>
            <person name="Han X."/>
            <person name="Nelson W.C."/>
            <person name="Madupu R."/>
            <person name="Mohamoud Y."/>
            <person name="Holley T."/>
            <person name="Fedorova N."/>
            <person name="Khouri H."/>
            <person name="Bottomley S.P."/>
            <person name="Whittington R.J."/>
            <person name="Adler B."/>
            <person name="Songer J.G."/>
            <person name="Rood J.I."/>
            <person name="Paulsen I.T."/>
        </authorList>
    </citation>
    <scope>NUCLEOTIDE SEQUENCE [LARGE SCALE GENOMIC DNA]</scope>
    <source>
        <strain evidence="13 14">VCS1703A</strain>
    </source>
</reference>
<comment type="similarity">
    <text evidence="9">Belongs to the dus family.</text>
</comment>
<proteinExistence type="inferred from homology"/>
<dbReference type="AlphaFoldDB" id="A5EXU5"/>
<gene>
    <name evidence="13" type="primary">dusA</name>
    <name evidence="13" type="ordered locus">DNO_1052</name>
</gene>
<dbReference type="EMBL" id="CP000513">
    <property type="protein sequence ID" value="ABQ13492.1"/>
    <property type="molecule type" value="Genomic_DNA"/>
</dbReference>
<dbReference type="PANTHER" id="PTHR42907:SF1">
    <property type="entry name" value="FMN-LINKED OXIDOREDUCTASES SUPERFAMILY PROTEIN"/>
    <property type="match status" value="1"/>
</dbReference>
<organism evidence="13 14">
    <name type="scientific">Dichelobacter nodosus (strain VCS1703A)</name>
    <dbReference type="NCBI Taxonomy" id="246195"/>
    <lineage>
        <taxon>Bacteria</taxon>
        <taxon>Pseudomonadati</taxon>
        <taxon>Pseudomonadota</taxon>
        <taxon>Gammaproteobacteria</taxon>
        <taxon>Cardiobacteriales</taxon>
        <taxon>Cardiobacteriaceae</taxon>
        <taxon>Dichelobacter</taxon>
    </lineage>
</organism>
<dbReference type="GO" id="GO:0000049">
    <property type="term" value="F:tRNA binding"/>
    <property type="evidence" value="ECO:0007669"/>
    <property type="project" value="UniProtKB-KW"/>
</dbReference>
<dbReference type="OrthoDB" id="9783413at2"/>
<dbReference type="Gene3D" id="1.20.120.1460">
    <property type="match status" value="1"/>
</dbReference>
<accession>A5EXU5</accession>
<evidence type="ECO:0000256" key="4">
    <source>
        <dbReference type="ARBA" id="ARBA00022643"/>
    </source>
</evidence>
<dbReference type="NCBIfam" id="NF008774">
    <property type="entry name" value="PRK11815.1"/>
    <property type="match status" value="1"/>
</dbReference>
<evidence type="ECO:0000256" key="3">
    <source>
        <dbReference type="ARBA" id="ARBA00022630"/>
    </source>
</evidence>
<dbReference type="InterPro" id="IPR035587">
    <property type="entry name" value="DUS-like_FMN-bd"/>
</dbReference>
<dbReference type="InterPro" id="IPR004653">
    <property type="entry name" value="DusA"/>
</dbReference>
<evidence type="ECO:0000256" key="2">
    <source>
        <dbReference type="ARBA" id="ARBA00022555"/>
    </source>
</evidence>
<dbReference type="SUPFAM" id="SSF51395">
    <property type="entry name" value="FMN-linked oxidoreductases"/>
    <property type="match status" value="1"/>
</dbReference>
<keyword evidence="8 9" id="KW-0560">Oxidoreductase</keyword>
<feature type="binding site" evidence="11">
    <location>
        <position position="134"/>
    </location>
    <ligand>
        <name>FMN</name>
        <dbReference type="ChEBI" id="CHEBI:58210"/>
    </ligand>
</feature>
<keyword evidence="7" id="KW-0694">RNA-binding</keyword>
<evidence type="ECO:0000256" key="9">
    <source>
        <dbReference type="PIRNR" id="PIRNR006621"/>
    </source>
</evidence>
<dbReference type="GO" id="GO:0050660">
    <property type="term" value="F:flavin adenine dinucleotide binding"/>
    <property type="evidence" value="ECO:0007669"/>
    <property type="project" value="InterPro"/>
</dbReference>
<dbReference type="HOGENOM" id="CLU_013299_2_1_6"/>
<dbReference type="Gene3D" id="3.20.20.70">
    <property type="entry name" value="Aldolase class I"/>
    <property type="match status" value="1"/>
</dbReference>
<comment type="cofactor">
    <cofactor evidence="1 9 11">
        <name>FMN</name>
        <dbReference type="ChEBI" id="CHEBI:58210"/>
    </cofactor>
</comment>
<keyword evidence="5 9" id="KW-0819">tRNA processing</keyword>
<feature type="domain" description="DUS-like FMN-binding" evidence="12">
    <location>
        <begin position="11"/>
        <end position="315"/>
    </location>
</feature>
<feature type="binding site" evidence="11">
    <location>
        <position position="166"/>
    </location>
    <ligand>
        <name>FMN</name>
        <dbReference type="ChEBI" id="CHEBI:58210"/>
    </ligand>
</feature>
<evidence type="ECO:0000313" key="13">
    <source>
        <dbReference type="EMBL" id="ABQ13492.1"/>
    </source>
</evidence>
<keyword evidence="4 9" id="KW-0288">FMN</keyword>